<accession>A0AAV8YTI9</accession>
<evidence type="ECO:0000256" key="1">
    <source>
        <dbReference type="SAM" id="MobiDB-lite"/>
    </source>
</evidence>
<dbReference type="Proteomes" id="UP001162162">
    <property type="component" value="Unassembled WGS sequence"/>
</dbReference>
<organism evidence="2 3">
    <name type="scientific">Aromia moschata</name>
    <dbReference type="NCBI Taxonomy" id="1265417"/>
    <lineage>
        <taxon>Eukaryota</taxon>
        <taxon>Metazoa</taxon>
        <taxon>Ecdysozoa</taxon>
        <taxon>Arthropoda</taxon>
        <taxon>Hexapoda</taxon>
        <taxon>Insecta</taxon>
        <taxon>Pterygota</taxon>
        <taxon>Neoptera</taxon>
        <taxon>Endopterygota</taxon>
        <taxon>Coleoptera</taxon>
        <taxon>Polyphaga</taxon>
        <taxon>Cucujiformia</taxon>
        <taxon>Chrysomeloidea</taxon>
        <taxon>Cerambycidae</taxon>
        <taxon>Cerambycinae</taxon>
        <taxon>Callichromatini</taxon>
        <taxon>Aromia</taxon>
    </lineage>
</organism>
<feature type="region of interest" description="Disordered" evidence="1">
    <location>
        <begin position="1"/>
        <end position="41"/>
    </location>
</feature>
<protein>
    <submittedName>
        <fullName evidence="2">Uncharacterized protein</fullName>
    </submittedName>
</protein>
<evidence type="ECO:0000313" key="2">
    <source>
        <dbReference type="EMBL" id="KAJ8954844.1"/>
    </source>
</evidence>
<evidence type="ECO:0000313" key="3">
    <source>
        <dbReference type="Proteomes" id="UP001162162"/>
    </source>
</evidence>
<feature type="compositionally biased region" description="Low complexity" evidence="1">
    <location>
        <begin position="19"/>
        <end position="37"/>
    </location>
</feature>
<proteinExistence type="predicted"/>
<dbReference type="AlphaFoldDB" id="A0AAV8YTI9"/>
<dbReference type="EMBL" id="JAPWTK010000043">
    <property type="protein sequence ID" value="KAJ8954844.1"/>
    <property type="molecule type" value="Genomic_DNA"/>
</dbReference>
<comment type="caution">
    <text evidence="2">The sequence shown here is derived from an EMBL/GenBank/DDBJ whole genome shotgun (WGS) entry which is preliminary data.</text>
</comment>
<sequence>MDVLKLEGYSGYKDDEYHASPSSSASSSPSPSPSASADILGSGNFGVIRGGTFFNDNEGEQSSYGDFSSYFHNGHGRPSFYFGGPPNPKPQKHEQFANFKDFADINTPPDRQYSQYVVVYVNKNDTEPKIDMKQIVQQSHKPKNIIESLALLDLEPPTASETVPEKKTFKIQKKIGLTFA</sequence>
<gene>
    <name evidence="2" type="ORF">NQ318_023407</name>
</gene>
<name>A0AAV8YTI9_9CUCU</name>
<keyword evidence="3" id="KW-1185">Reference proteome</keyword>
<reference evidence="2" key="1">
    <citation type="journal article" date="2023" name="Insect Mol. Biol.">
        <title>Genome sequencing provides insights into the evolution of gene families encoding plant cell wall-degrading enzymes in longhorned beetles.</title>
        <authorList>
            <person name="Shin N.R."/>
            <person name="Okamura Y."/>
            <person name="Kirsch R."/>
            <person name="Pauchet Y."/>
        </authorList>
    </citation>
    <scope>NUCLEOTIDE SEQUENCE</scope>
    <source>
        <strain evidence="2">AMC_N1</strain>
    </source>
</reference>